<dbReference type="STRING" id="1150112.SAMN04487893_11370"/>
<dbReference type="OrthoDB" id="1120859at2"/>
<reference evidence="3" key="1">
    <citation type="submission" date="2016-10" db="EMBL/GenBank/DDBJ databases">
        <authorList>
            <person name="Varghese N."/>
            <person name="Submissions S."/>
        </authorList>
    </citation>
    <scope>NUCLEOTIDE SEQUENCE [LARGE SCALE GENOMIC DNA]</scope>
    <source>
        <strain evidence="3">DSM 26542</strain>
    </source>
</reference>
<feature type="domain" description="ABM" evidence="1">
    <location>
        <begin position="2"/>
        <end position="91"/>
    </location>
</feature>
<dbReference type="RefSeq" id="WP_090680149.1">
    <property type="nucleotide sequence ID" value="NZ_FORU01000013.1"/>
</dbReference>
<proteinExistence type="predicted"/>
<dbReference type="AlphaFoldDB" id="A0A1I3TK52"/>
<dbReference type="InterPro" id="IPR007138">
    <property type="entry name" value="ABM_dom"/>
</dbReference>
<dbReference type="EMBL" id="FORU01000013">
    <property type="protein sequence ID" value="SFJ70006.1"/>
    <property type="molecule type" value="Genomic_DNA"/>
</dbReference>
<protein>
    <recommendedName>
        <fullName evidence="1">ABM domain-containing protein</fullName>
    </recommendedName>
</protein>
<accession>A0A1I3TK52</accession>
<dbReference type="Pfam" id="PF03992">
    <property type="entry name" value="ABM"/>
    <property type="match status" value="1"/>
</dbReference>
<name>A0A1I3TK52_9FLAO</name>
<dbReference type="SUPFAM" id="SSF54909">
    <property type="entry name" value="Dimeric alpha+beta barrel"/>
    <property type="match status" value="1"/>
</dbReference>
<gene>
    <name evidence="2" type="ORF">SAMN04487893_11370</name>
</gene>
<sequence length="98" mass="12049">MFIRIVKLSFQEDKVVEFLEYFETIKSRIRYFPGCEFLELYKDKNQSNVFFTYSYWNDVQNLENYKNSETFREIWPFVKTLFKDKPEAWSVDKIATLN</sequence>
<organism evidence="2 3">
    <name type="scientific">Myroides guanonis</name>
    <dbReference type="NCBI Taxonomy" id="1150112"/>
    <lineage>
        <taxon>Bacteria</taxon>
        <taxon>Pseudomonadati</taxon>
        <taxon>Bacteroidota</taxon>
        <taxon>Flavobacteriia</taxon>
        <taxon>Flavobacteriales</taxon>
        <taxon>Flavobacteriaceae</taxon>
        <taxon>Myroides</taxon>
    </lineage>
</organism>
<dbReference type="Proteomes" id="UP000243887">
    <property type="component" value="Unassembled WGS sequence"/>
</dbReference>
<evidence type="ECO:0000313" key="3">
    <source>
        <dbReference type="Proteomes" id="UP000243887"/>
    </source>
</evidence>
<dbReference type="Gene3D" id="3.30.70.100">
    <property type="match status" value="1"/>
</dbReference>
<dbReference type="PROSITE" id="PS51725">
    <property type="entry name" value="ABM"/>
    <property type="match status" value="1"/>
</dbReference>
<evidence type="ECO:0000259" key="1">
    <source>
        <dbReference type="PROSITE" id="PS51725"/>
    </source>
</evidence>
<dbReference type="InterPro" id="IPR011008">
    <property type="entry name" value="Dimeric_a/b-barrel"/>
</dbReference>
<evidence type="ECO:0000313" key="2">
    <source>
        <dbReference type="EMBL" id="SFJ70006.1"/>
    </source>
</evidence>
<keyword evidence="3" id="KW-1185">Reference proteome</keyword>